<dbReference type="Gene3D" id="3.40.50.2300">
    <property type="match status" value="1"/>
</dbReference>
<proteinExistence type="predicted"/>
<protein>
    <submittedName>
        <fullName evidence="4">Response regulator rcp1</fullName>
    </submittedName>
</protein>
<dbReference type="SUPFAM" id="SSF52172">
    <property type="entry name" value="CheY-like"/>
    <property type="match status" value="1"/>
</dbReference>
<dbReference type="RefSeq" id="WP_104716116.1">
    <property type="nucleotide sequence ID" value="NZ_PTRA01000010.1"/>
</dbReference>
<evidence type="ECO:0000259" key="3">
    <source>
        <dbReference type="PROSITE" id="PS50110"/>
    </source>
</evidence>
<dbReference type="PROSITE" id="PS50110">
    <property type="entry name" value="RESPONSE_REGULATORY"/>
    <property type="match status" value="1"/>
</dbReference>
<dbReference type="PANTHER" id="PTHR44591">
    <property type="entry name" value="STRESS RESPONSE REGULATOR PROTEIN 1"/>
    <property type="match status" value="1"/>
</dbReference>
<evidence type="ECO:0000256" key="2">
    <source>
        <dbReference type="PROSITE-ProRule" id="PRU00169"/>
    </source>
</evidence>
<name>A0A2S7IEL4_9BACT</name>
<dbReference type="InterPro" id="IPR011006">
    <property type="entry name" value="CheY-like_superfamily"/>
</dbReference>
<evidence type="ECO:0000313" key="5">
    <source>
        <dbReference type="Proteomes" id="UP000239590"/>
    </source>
</evidence>
<comment type="caution">
    <text evidence="4">The sequence shown here is derived from an EMBL/GenBank/DDBJ whole genome shotgun (WGS) entry which is preliminary data.</text>
</comment>
<dbReference type="InterPro" id="IPR001789">
    <property type="entry name" value="Sig_transdc_resp-reg_receiver"/>
</dbReference>
<dbReference type="GO" id="GO:0000160">
    <property type="term" value="P:phosphorelay signal transduction system"/>
    <property type="evidence" value="ECO:0007669"/>
    <property type="project" value="InterPro"/>
</dbReference>
<reference evidence="5" key="1">
    <citation type="submission" date="2018-02" db="EMBL/GenBank/DDBJ databases">
        <title>Genome sequencing of Solimonas sp. HR-BB.</title>
        <authorList>
            <person name="Lee Y."/>
            <person name="Jeon C.O."/>
        </authorList>
    </citation>
    <scope>NUCLEOTIDE SEQUENCE [LARGE SCALE GENOMIC DNA]</scope>
    <source>
        <strain evidence="5">HR-U</strain>
    </source>
</reference>
<organism evidence="4 5">
    <name type="scientific">Siphonobacter curvatus</name>
    <dbReference type="NCBI Taxonomy" id="2094562"/>
    <lineage>
        <taxon>Bacteria</taxon>
        <taxon>Pseudomonadati</taxon>
        <taxon>Bacteroidota</taxon>
        <taxon>Cytophagia</taxon>
        <taxon>Cytophagales</taxon>
        <taxon>Cytophagaceae</taxon>
        <taxon>Siphonobacter</taxon>
    </lineage>
</organism>
<sequence>MHTFPLVLIVDDDEDDQEFLKIVAEQSAFPGQLLFAQDGRQALELLASQQPDLVISDVNMPRMNGLELLAHLKTSTQWQQIPFILLTTNGSQEASERAYAQGVTQFLSKPSSQTELAQLWKQLTHAYC</sequence>
<dbReference type="OrthoDB" id="1524091at2"/>
<dbReference type="Pfam" id="PF00072">
    <property type="entry name" value="Response_reg"/>
    <property type="match status" value="1"/>
</dbReference>
<dbReference type="PANTHER" id="PTHR44591:SF3">
    <property type="entry name" value="RESPONSE REGULATORY DOMAIN-CONTAINING PROTEIN"/>
    <property type="match status" value="1"/>
</dbReference>
<dbReference type="EMBL" id="PTRA01000010">
    <property type="protein sequence ID" value="PQA53202.1"/>
    <property type="molecule type" value="Genomic_DNA"/>
</dbReference>
<dbReference type="Proteomes" id="UP000239590">
    <property type="component" value="Unassembled WGS sequence"/>
</dbReference>
<dbReference type="SMART" id="SM00448">
    <property type="entry name" value="REC"/>
    <property type="match status" value="1"/>
</dbReference>
<keyword evidence="1 2" id="KW-0597">Phosphoprotein</keyword>
<evidence type="ECO:0000313" key="4">
    <source>
        <dbReference type="EMBL" id="PQA53202.1"/>
    </source>
</evidence>
<dbReference type="AlphaFoldDB" id="A0A2S7IEL4"/>
<feature type="domain" description="Response regulatory" evidence="3">
    <location>
        <begin position="6"/>
        <end position="124"/>
    </location>
</feature>
<feature type="modified residue" description="4-aspartylphosphate" evidence="2">
    <location>
        <position position="57"/>
    </location>
</feature>
<keyword evidence="5" id="KW-1185">Reference proteome</keyword>
<accession>A0A2S7IEL4</accession>
<gene>
    <name evidence="4" type="ORF">C5O19_25065</name>
</gene>
<evidence type="ECO:0000256" key="1">
    <source>
        <dbReference type="ARBA" id="ARBA00022553"/>
    </source>
</evidence>
<dbReference type="InterPro" id="IPR050595">
    <property type="entry name" value="Bact_response_regulator"/>
</dbReference>